<dbReference type="PANTHER" id="PTHR21071:SF4">
    <property type="entry name" value="UDP-N-ACETYLENOLPYRUVOYLGLUCOSAMINE REDUCTASE"/>
    <property type="match status" value="1"/>
</dbReference>
<evidence type="ECO:0000256" key="1">
    <source>
        <dbReference type="ARBA" id="ARBA00001974"/>
    </source>
</evidence>
<dbReference type="HAMAP" id="MF_00037">
    <property type="entry name" value="MurB"/>
    <property type="match status" value="1"/>
</dbReference>
<comment type="function">
    <text evidence="2 17">Cell wall formation.</text>
</comment>
<dbReference type="NCBIfam" id="NF010478">
    <property type="entry name" value="PRK13903.1"/>
    <property type="match status" value="1"/>
</dbReference>
<dbReference type="PROSITE" id="PS51387">
    <property type="entry name" value="FAD_PCMH"/>
    <property type="match status" value="1"/>
</dbReference>
<dbReference type="SUPFAM" id="SSF56194">
    <property type="entry name" value="Uridine diphospho-N-Acetylenolpyruvylglucosamine reductase, MurB, C-terminal domain"/>
    <property type="match status" value="1"/>
</dbReference>
<comment type="catalytic activity">
    <reaction evidence="16 17">
        <text>UDP-N-acetyl-alpha-D-muramate + NADP(+) = UDP-N-acetyl-3-O-(1-carboxyvinyl)-alpha-D-glucosamine + NADPH + H(+)</text>
        <dbReference type="Rhea" id="RHEA:12248"/>
        <dbReference type="ChEBI" id="CHEBI:15378"/>
        <dbReference type="ChEBI" id="CHEBI:57783"/>
        <dbReference type="ChEBI" id="CHEBI:58349"/>
        <dbReference type="ChEBI" id="CHEBI:68483"/>
        <dbReference type="ChEBI" id="CHEBI:70757"/>
        <dbReference type="EC" id="1.3.1.98"/>
    </reaction>
</comment>
<evidence type="ECO:0000256" key="15">
    <source>
        <dbReference type="ARBA" id="ARBA00023316"/>
    </source>
</evidence>
<keyword evidence="6 17" id="KW-0963">Cytoplasm</keyword>
<accession>A0ABN2XD75</accession>
<keyword evidence="8 17" id="KW-0285">Flavoprotein</keyword>
<comment type="cofactor">
    <cofactor evidence="1 17">
        <name>FAD</name>
        <dbReference type="ChEBI" id="CHEBI:57692"/>
    </cofactor>
</comment>
<reference evidence="19 20" key="1">
    <citation type="journal article" date="2019" name="Int. J. Syst. Evol. Microbiol.">
        <title>The Global Catalogue of Microorganisms (GCM) 10K type strain sequencing project: providing services to taxonomists for standard genome sequencing and annotation.</title>
        <authorList>
            <consortium name="The Broad Institute Genomics Platform"/>
            <consortium name="The Broad Institute Genome Sequencing Center for Infectious Disease"/>
            <person name="Wu L."/>
            <person name="Ma J."/>
        </authorList>
    </citation>
    <scope>NUCLEOTIDE SEQUENCE [LARGE SCALE GENOMIC DNA]</scope>
    <source>
        <strain evidence="19 20">JCM 15914</strain>
    </source>
</reference>
<evidence type="ECO:0000256" key="2">
    <source>
        <dbReference type="ARBA" id="ARBA00003921"/>
    </source>
</evidence>
<dbReference type="RefSeq" id="WP_344223425.1">
    <property type="nucleotide sequence ID" value="NZ_BAAAQA010000003.1"/>
</dbReference>
<keyword evidence="14 17" id="KW-0131">Cell cycle</keyword>
<keyword evidence="9 17" id="KW-0274">FAD</keyword>
<gene>
    <name evidence="17" type="primary">murB</name>
    <name evidence="19" type="ORF">GCM10009824_04200</name>
</gene>
<keyword evidence="10 17" id="KW-0521">NADP</keyword>
<organism evidence="19 20">
    <name type="scientific">Kocuria atrinae</name>
    <dbReference type="NCBI Taxonomy" id="592377"/>
    <lineage>
        <taxon>Bacteria</taxon>
        <taxon>Bacillati</taxon>
        <taxon>Actinomycetota</taxon>
        <taxon>Actinomycetes</taxon>
        <taxon>Micrococcales</taxon>
        <taxon>Micrococcaceae</taxon>
        <taxon>Kocuria</taxon>
    </lineage>
</organism>
<dbReference type="InterPro" id="IPR011601">
    <property type="entry name" value="MurB_C"/>
</dbReference>
<evidence type="ECO:0000313" key="19">
    <source>
        <dbReference type="EMBL" id="GAA2109938.1"/>
    </source>
</evidence>
<evidence type="ECO:0000256" key="13">
    <source>
        <dbReference type="ARBA" id="ARBA00023002"/>
    </source>
</evidence>
<evidence type="ECO:0000256" key="5">
    <source>
        <dbReference type="ARBA" id="ARBA00010485"/>
    </source>
</evidence>
<evidence type="ECO:0000256" key="8">
    <source>
        <dbReference type="ARBA" id="ARBA00022630"/>
    </source>
</evidence>
<keyword evidence="13 17" id="KW-0560">Oxidoreductase</keyword>
<evidence type="ECO:0000313" key="20">
    <source>
        <dbReference type="Proteomes" id="UP001500166"/>
    </source>
</evidence>
<dbReference type="Proteomes" id="UP001500166">
    <property type="component" value="Unassembled WGS sequence"/>
</dbReference>
<evidence type="ECO:0000256" key="16">
    <source>
        <dbReference type="ARBA" id="ARBA00048914"/>
    </source>
</evidence>
<evidence type="ECO:0000256" key="6">
    <source>
        <dbReference type="ARBA" id="ARBA00022490"/>
    </source>
</evidence>
<evidence type="ECO:0000256" key="4">
    <source>
        <dbReference type="ARBA" id="ARBA00004752"/>
    </source>
</evidence>
<evidence type="ECO:0000256" key="17">
    <source>
        <dbReference type="HAMAP-Rule" id="MF_00037"/>
    </source>
</evidence>
<name>A0ABN2XD75_9MICC</name>
<dbReference type="Gene3D" id="3.30.43.10">
    <property type="entry name" value="Uridine Diphospho-n-acetylenolpyruvylglucosamine Reductase, domain 2"/>
    <property type="match status" value="1"/>
</dbReference>
<evidence type="ECO:0000256" key="9">
    <source>
        <dbReference type="ARBA" id="ARBA00022827"/>
    </source>
</evidence>
<dbReference type="Pfam" id="PF02873">
    <property type="entry name" value="MurB_C"/>
    <property type="match status" value="1"/>
</dbReference>
<dbReference type="EC" id="1.3.1.98" evidence="17"/>
<protein>
    <recommendedName>
        <fullName evidence="17">UDP-N-acetylenolpyruvoylglucosamine reductase</fullName>
        <ecNumber evidence="17">1.3.1.98</ecNumber>
    </recommendedName>
    <alternativeName>
        <fullName evidence="17">UDP-N-acetylmuramate dehydrogenase</fullName>
    </alternativeName>
</protein>
<feature type="active site" evidence="17">
    <location>
        <position position="163"/>
    </location>
</feature>
<dbReference type="InterPro" id="IPR036318">
    <property type="entry name" value="FAD-bd_PCMH-like_sf"/>
</dbReference>
<evidence type="ECO:0000256" key="10">
    <source>
        <dbReference type="ARBA" id="ARBA00022857"/>
    </source>
</evidence>
<dbReference type="NCBIfam" id="TIGR00179">
    <property type="entry name" value="murB"/>
    <property type="match status" value="1"/>
</dbReference>
<dbReference type="InterPro" id="IPR003170">
    <property type="entry name" value="MurB"/>
</dbReference>
<dbReference type="SUPFAM" id="SSF56176">
    <property type="entry name" value="FAD-binding/transporter-associated domain-like"/>
    <property type="match status" value="1"/>
</dbReference>
<comment type="caution">
    <text evidence="19">The sequence shown here is derived from an EMBL/GenBank/DDBJ whole genome shotgun (WGS) entry which is preliminary data.</text>
</comment>
<dbReference type="InterPro" id="IPR016167">
    <property type="entry name" value="FAD-bd_PCMH_sub1"/>
</dbReference>
<dbReference type="InterPro" id="IPR006094">
    <property type="entry name" value="Oxid_FAD_bind_N"/>
</dbReference>
<dbReference type="InterPro" id="IPR016166">
    <property type="entry name" value="FAD-bd_PCMH"/>
</dbReference>
<dbReference type="Pfam" id="PF01565">
    <property type="entry name" value="FAD_binding_4"/>
    <property type="match status" value="1"/>
</dbReference>
<evidence type="ECO:0000256" key="7">
    <source>
        <dbReference type="ARBA" id="ARBA00022618"/>
    </source>
</evidence>
<evidence type="ECO:0000256" key="3">
    <source>
        <dbReference type="ARBA" id="ARBA00004496"/>
    </source>
</evidence>
<dbReference type="PANTHER" id="PTHR21071">
    <property type="entry name" value="UDP-N-ACETYLENOLPYRUVOYLGLUCOSAMINE REDUCTASE"/>
    <property type="match status" value="1"/>
</dbReference>
<comment type="pathway">
    <text evidence="4 17">Cell wall biogenesis; peptidoglycan biosynthesis.</text>
</comment>
<sequence>MNAPRLADLTTTAVGGPATRYVKAETEDQLVEAVAQADRAGEPVLVVGGGSNILASDSRFEGTVVHVATQGIAVIDENAAQGTLVEVQAGHSWDHTVLWSVEQGLAGLETLSGIPGTTGATPVQNVGAYGTEVSQTIESVRTWDRQSGEHRTFTIAELEFSYRDSVLKRSMEHGSPRYVVLSVAFRLLPQDVGLPVRYGQLAAALGVEIGECAPLDTVRDTVLRLRASKGMVLNPEDRDTYSTGSFFTNPIVDDPARLESIPDDAPRYPVLDASGQEIPGSTKLSAAWLIDHSGFAKGFGLPGSRNQQLDLDGESVANGRAALSTKHTLAMTNRGGASSEDLAALARTVRDGVERVYGVRLVPEPVLVGLNL</sequence>
<dbReference type="Gene3D" id="3.30.465.10">
    <property type="match status" value="1"/>
</dbReference>
<keyword evidence="20" id="KW-1185">Reference proteome</keyword>
<evidence type="ECO:0000259" key="18">
    <source>
        <dbReference type="PROSITE" id="PS51387"/>
    </source>
</evidence>
<feature type="active site" description="Proton donor" evidence="17">
    <location>
        <position position="245"/>
    </location>
</feature>
<evidence type="ECO:0000256" key="11">
    <source>
        <dbReference type="ARBA" id="ARBA00022960"/>
    </source>
</evidence>
<evidence type="ECO:0000256" key="12">
    <source>
        <dbReference type="ARBA" id="ARBA00022984"/>
    </source>
</evidence>
<keyword evidence="12 17" id="KW-0573">Peptidoglycan synthesis</keyword>
<keyword evidence="11 17" id="KW-0133">Cell shape</keyword>
<proteinExistence type="inferred from homology"/>
<evidence type="ECO:0000256" key="14">
    <source>
        <dbReference type="ARBA" id="ARBA00023306"/>
    </source>
</evidence>
<dbReference type="Gene3D" id="3.90.78.10">
    <property type="entry name" value="UDP-N-acetylenolpyruvoylglucosamine reductase, C-terminal domain"/>
    <property type="match status" value="1"/>
</dbReference>
<dbReference type="InterPro" id="IPR016169">
    <property type="entry name" value="FAD-bd_PCMH_sub2"/>
</dbReference>
<feature type="active site" evidence="17">
    <location>
        <position position="364"/>
    </location>
</feature>
<dbReference type="InterPro" id="IPR036635">
    <property type="entry name" value="MurB_C_sf"/>
</dbReference>
<keyword evidence="7 17" id="KW-0132">Cell division</keyword>
<keyword evidence="15 17" id="KW-0961">Cell wall biogenesis/degradation</keyword>
<dbReference type="EMBL" id="BAAAQA010000003">
    <property type="protein sequence ID" value="GAA2109938.1"/>
    <property type="molecule type" value="Genomic_DNA"/>
</dbReference>
<comment type="subcellular location">
    <subcellularLocation>
        <location evidence="3 17">Cytoplasm</location>
    </subcellularLocation>
</comment>
<feature type="domain" description="FAD-binding PCMH-type" evidence="18">
    <location>
        <begin position="14"/>
        <end position="190"/>
    </location>
</feature>
<comment type="similarity">
    <text evidence="5 17">Belongs to the MurB family.</text>
</comment>